<dbReference type="InterPro" id="IPR013024">
    <property type="entry name" value="GGCT-like"/>
</dbReference>
<dbReference type="RefSeq" id="WP_038841912.1">
    <property type="nucleotide sequence ID" value="NZ_ASGY01000011.1"/>
</dbReference>
<feature type="domain" description="Gamma-glutamylcyclotransferase AIG2-like" evidence="1">
    <location>
        <begin position="11"/>
        <end position="116"/>
    </location>
</feature>
<dbReference type="CDD" id="cd06661">
    <property type="entry name" value="GGCT_like"/>
    <property type="match status" value="1"/>
</dbReference>
<proteinExistence type="predicted"/>
<protein>
    <recommendedName>
        <fullName evidence="1">Gamma-glutamylcyclotransferase AIG2-like domain-containing protein</fullName>
    </recommendedName>
</protein>
<dbReference type="Gene3D" id="3.10.490.10">
    <property type="entry name" value="Gamma-glutamyl cyclotransferase-like"/>
    <property type="match status" value="1"/>
</dbReference>
<evidence type="ECO:0000313" key="2">
    <source>
        <dbReference type="EMBL" id="KGE69843.1"/>
    </source>
</evidence>
<dbReference type="InterPro" id="IPR009288">
    <property type="entry name" value="AIG2-like_dom"/>
</dbReference>
<accession>A0A0A1Z6M3</accession>
<dbReference type="Pfam" id="PF06094">
    <property type="entry name" value="GGACT"/>
    <property type="match status" value="1"/>
</dbReference>
<evidence type="ECO:0000313" key="3">
    <source>
        <dbReference type="Proteomes" id="UP000030060"/>
    </source>
</evidence>
<gene>
    <name evidence="2" type="ORF">K814_0100770</name>
</gene>
<dbReference type="SUPFAM" id="SSF110857">
    <property type="entry name" value="Gamma-glutamyl cyclotransferase-like"/>
    <property type="match status" value="1"/>
</dbReference>
<evidence type="ECO:0000259" key="1">
    <source>
        <dbReference type="Pfam" id="PF06094"/>
    </source>
</evidence>
<dbReference type="Proteomes" id="UP000030060">
    <property type="component" value="Unassembled WGS sequence"/>
</dbReference>
<dbReference type="InterPro" id="IPR036568">
    <property type="entry name" value="GGCT-like_sf"/>
</dbReference>
<comment type="caution">
    <text evidence="2">The sequence shown here is derived from an EMBL/GenBank/DDBJ whole genome shotgun (WGS) entry which is preliminary data.</text>
</comment>
<reference evidence="2 3" key="1">
    <citation type="journal article" date="2013" name="Genome Announc.">
        <title>Draft Genome Sequence of Pseudomonas fluorescens LMG 5329, a White Line-Inducing Principle-Producing Bioindicator for the Mushroom Pathogen Pseudomonas tolaasii.</title>
        <authorList>
            <person name="Ghequire M.G."/>
            <person name="Rokni-Zadeh H."/>
            <person name="Zarrineh P."/>
            <person name="De Mot R."/>
        </authorList>
    </citation>
    <scope>NUCLEOTIDE SEQUENCE [LARGE SCALE GENOMIC DNA]</scope>
    <source>
        <strain evidence="2 3">LMG 5329</strain>
    </source>
</reference>
<organism evidence="2 3">
    <name type="scientific">Pseudomonas fluorescens LMG 5329</name>
    <dbReference type="NCBI Taxonomy" id="1324332"/>
    <lineage>
        <taxon>Bacteria</taxon>
        <taxon>Pseudomonadati</taxon>
        <taxon>Pseudomonadota</taxon>
        <taxon>Gammaproteobacteria</taxon>
        <taxon>Pseudomonadales</taxon>
        <taxon>Pseudomonadaceae</taxon>
        <taxon>Pseudomonas</taxon>
    </lineage>
</organism>
<dbReference type="OrthoDB" id="9798388at2"/>
<dbReference type="AlphaFoldDB" id="A0A0A1Z6M3"/>
<dbReference type="EMBL" id="ASGY01000011">
    <property type="protein sequence ID" value="KGE69843.1"/>
    <property type="molecule type" value="Genomic_DNA"/>
</dbReference>
<name>A0A0A1Z6M3_PSEFL</name>
<sequence length="117" mass="12828">MNRSTEHPVLLFSYGTLQDKSVQLANFGRELTGQQDAMLGYSQSWVEITDPDVLASSGKTHHPIVAPSTQADARVEGTVFQITEQELAAADAYEVADYKRVEVGLASGLRAWVYVRA</sequence>